<dbReference type="RefSeq" id="WP_078254235.1">
    <property type="nucleotide sequence ID" value="NZ_MUYU01000015.1"/>
</dbReference>
<evidence type="ECO:0000313" key="2">
    <source>
        <dbReference type="Proteomes" id="UP000189800"/>
    </source>
</evidence>
<dbReference type="AlphaFoldDB" id="A0A1T0CML1"/>
<keyword evidence="2" id="KW-1185">Reference proteome</keyword>
<accession>A0A1T0CML1</accession>
<comment type="caution">
    <text evidence="1">The sequence shown here is derived from an EMBL/GenBank/DDBJ whole genome shotgun (WGS) entry which is preliminary data.</text>
</comment>
<organism evidence="1 2">
    <name type="scientific">Moraxella pluranimalium</name>
    <dbReference type="NCBI Taxonomy" id="470453"/>
    <lineage>
        <taxon>Bacteria</taxon>
        <taxon>Pseudomonadati</taxon>
        <taxon>Pseudomonadota</taxon>
        <taxon>Gammaproteobacteria</taxon>
        <taxon>Moraxellales</taxon>
        <taxon>Moraxellaceae</taxon>
        <taxon>Moraxella</taxon>
    </lineage>
</organism>
<name>A0A1T0CML1_9GAMM</name>
<sequence length="156" mass="18427">MQTEILDYDDFIKIYYRNADDVTCRILVLDKDNNIIQDELSEYNSDGKHIADVVFAPDHLTIIGMRQYTENGFEDYRKVNDKLILTQSQKTEWIEVDKKAKTSFYDTNGDLVYYDIFEKDDDCGMVIMGSFDKNDIQFFWDNSPNEVKLLQSYSDY</sequence>
<evidence type="ECO:0000313" key="1">
    <source>
        <dbReference type="EMBL" id="OOS23555.1"/>
    </source>
</evidence>
<dbReference type="EMBL" id="MUYU01000015">
    <property type="protein sequence ID" value="OOS23555.1"/>
    <property type="molecule type" value="Genomic_DNA"/>
</dbReference>
<proteinExistence type="predicted"/>
<dbReference type="Proteomes" id="UP000189800">
    <property type="component" value="Unassembled WGS sequence"/>
</dbReference>
<protein>
    <submittedName>
        <fullName evidence="1">Uncharacterized protein</fullName>
    </submittedName>
</protein>
<reference evidence="1 2" key="1">
    <citation type="submission" date="2017-02" db="EMBL/GenBank/DDBJ databases">
        <title>Draft genome sequence of Moraxella pluranimalium CCUG 54913T type strain.</title>
        <authorList>
            <person name="Salva-Serra F."/>
            <person name="Engstrom-Jakobsson H."/>
            <person name="Thorell K."/>
            <person name="Jaen-Luchoro D."/>
            <person name="Gonzales-Siles L."/>
            <person name="Karlsson R."/>
            <person name="Yazdan S."/>
            <person name="Boulund F."/>
            <person name="Johnning A."/>
            <person name="Engstrand L."/>
            <person name="Kristiansson E."/>
            <person name="Moore E."/>
        </authorList>
    </citation>
    <scope>NUCLEOTIDE SEQUENCE [LARGE SCALE GENOMIC DNA]</scope>
    <source>
        <strain evidence="1 2">CCUG 54913</strain>
    </source>
</reference>
<dbReference type="STRING" id="470453.B0680_06225"/>
<dbReference type="OrthoDB" id="6647671at2"/>
<gene>
    <name evidence="1" type="ORF">B0680_06225</name>
</gene>